<dbReference type="EMBL" id="JADEXQ010000004">
    <property type="protein sequence ID" value="MBE9028494.1"/>
    <property type="molecule type" value="Genomic_DNA"/>
</dbReference>
<evidence type="ECO:0000313" key="13">
    <source>
        <dbReference type="Proteomes" id="UP000625316"/>
    </source>
</evidence>
<name>A0A928VMC8_9CYAN</name>
<evidence type="ECO:0000256" key="8">
    <source>
        <dbReference type="ARBA" id="ARBA00047989"/>
    </source>
</evidence>
<comment type="catalytic activity">
    <reaction evidence="9">
        <text>adenosine + phosphate = alpha-D-ribose 1-phosphate + adenine</text>
        <dbReference type="Rhea" id="RHEA:27642"/>
        <dbReference type="ChEBI" id="CHEBI:16335"/>
        <dbReference type="ChEBI" id="CHEBI:16708"/>
        <dbReference type="ChEBI" id="CHEBI:43474"/>
        <dbReference type="ChEBI" id="CHEBI:57720"/>
        <dbReference type="EC" id="2.4.2.1"/>
    </reaction>
    <physiologicalReaction direction="left-to-right" evidence="9">
        <dbReference type="Rhea" id="RHEA:27643"/>
    </physiologicalReaction>
</comment>
<comment type="catalytic activity">
    <reaction evidence="10">
        <text>S-methyl-5'-thioadenosine + phosphate = 5-(methylsulfanyl)-alpha-D-ribose 1-phosphate + adenine</text>
        <dbReference type="Rhea" id="RHEA:11852"/>
        <dbReference type="ChEBI" id="CHEBI:16708"/>
        <dbReference type="ChEBI" id="CHEBI:17509"/>
        <dbReference type="ChEBI" id="CHEBI:43474"/>
        <dbReference type="ChEBI" id="CHEBI:58533"/>
        <dbReference type="EC" id="2.4.2.28"/>
    </reaction>
    <physiologicalReaction direction="left-to-right" evidence="10">
        <dbReference type="Rhea" id="RHEA:11853"/>
    </physiologicalReaction>
</comment>
<dbReference type="GO" id="GO:0016787">
    <property type="term" value="F:hydrolase activity"/>
    <property type="evidence" value="ECO:0007669"/>
    <property type="project" value="UniProtKB-KW"/>
</dbReference>
<keyword evidence="4" id="KW-0808">Transferase</keyword>
<dbReference type="Proteomes" id="UP000625316">
    <property type="component" value="Unassembled WGS sequence"/>
</dbReference>
<dbReference type="InterPro" id="IPR011324">
    <property type="entry name" value="Cytotoxic_necrot_fac-like_cat"/>
</dbReference>
<reference evidence="12" key="1">
    <citation type="submission" date="2020-10" db="EMBL/GenBank/DDBJ databases">
        <authorList>
            <person name="Castelo-Branco R."/>
            <person name="Eusebio N."/>
            <person name="Adriana R."/>
            <person name="Vieira A."/>
            <person name="Brugerolle De Fraissinette N."/>
            <person name="Rezende De Castro R."/>
            <person name="Schneider M.P."/>
            <person name="Vasconcelos V."/>
            <person name="Leao P.N."/>
        </authorList>
    </citation>
    <scope>NUCLEOTIDE SEQUENCE</scope>
    <source>
        <strain evidence="12">LEGE 11480</strain>
    </source>
</reference>
<keyword evidence="13" id="KW-1185">Reference proteome</keyword>
<gene>
    <name evidence="12" type="primary">pgeF</name>
    <name evidence="12" type="ORF">IQ266_01825</name>
</gene>
<comment type="catalytic activity">
    <reaction evidence="1">
        <text>inosine + phosphate = alpha-D-ribose 1-phosphate + hypoxanthine</text>
        <dbReference type="Rhea" id="RHEA:27646"/>
        <dbReference type="ChEBI" id="CHEBI:17368"/>
        <dbReference type="ChEBI" id="CHEBI:17596"/>
        <dbReference type="ChEBI" id="CHEBI:43474"/>
        <dbReference type="ChEBI" id="CHEBI:57720"/>
        <dbReference type="EC" id="2.4.2.1"/>
    </reaction>
    <physiologicalReaction direction="left-to-right" evidence="1">
        <dbReference type="Rhea" id="RHEA:27647"/>
    </physiologicalReaction>
</comment>
<comment type="function">
    <text evidence="2">Purine nucleoside enzyme that catalyzes the phosphorolysis of adenosine and inosine nucleosides, yielding D-ribose 1-phosphate and the respective free bases, adenine and hypoxanthine. Also catalyzes the phosphorolysis of S-methyl-5'-thioadenosine into adenine and S-methyl-5-thio-alpha-D-ribose 1-phosphate. Also has adenosine deaminase activity.</text>
</comment>
<dbReference type="SUPFAM" id="SSF64438">
    <property type="entry name" value="CNF1/YfiH-like putative cysteine hydrolases"/>
    <property type="match status" value="1"/>
</dbReference>
<dbReference type="Gene3D" id="3.60.140.10">
    <property type="entry name" value="CNF1/YfiH-like putative cysteine hydrolases"/>
    <property type="match status" value="1"/>
</dbReference>
<dbReference type="PANTHER" id="PTHR30616">
    <property type="entry name" value="UNCHARACTERIZED PROTEIN YFIH"/>
    <property type="match status" value="1"/>
</dbReference>
<dbReference type="AlphaFoldDB" id="A0A928VMC8"/>
<comment type="similarity">
    <text evidence="3 11">Belongs to the purine nucleoside phosphorylase YfiH/LACC1 family.</text>
</comment>
<dbReference type="InterPro" id="IPR003730">
    <property type="entry name" value="Cu_polyphenol_OxRdtase"/>
</dbReference>
<evidence type="ECO:0000256" key="9">
    <source>
        <dbReference type="ARBA" id="ARBA00048968"/>
    </source>
</evidence>
<evidence type="ECO:0000256" key="6">
    <source>
        <dbReference type="ARBA" id="ARBA00022801"/>
    </source>
</evidence>
<dbReference type="PANTHER" id="PTHR30616:SF2">
    <property type="entry name" value="PURINE NUCLEOSIDE PHOSPHORYLASE LACC1"/>
    <property type="match status" value="1"/>
</dbReference>
<evidence type="ECO:0000256" key="1">
    <source>
        <dbReference type="ARBA" id="ARBA00000553"/>
    </source>
</evidence>
<keyword evidence="7" id="KW-0862">Zinc</keyword>
<proteinExistence type="inferred from homology"/>
<evidence type="ECO:0000256" key="4">
    <source>
        <dbReference type="ARBA" id="ARBA00022679"/>
    </source>
</evidence>
<dbReference type="InterPro" id="IPR038371">
    <property type="entry name" value="Cu_polyphenol_OxRdtase_sf"/>
</dbReference>
<evidence type="ECO:0000256" key="11">
    <source>
        <dbReference type="RuleBase" id="RU361274"/>
    </source>
</evidence>
<evidence type="ECO:0000313" key="12">
    <source>
        <dbReference type="EMBL" id="MBE9028494.1"/>
    </source>
</evidence>
<organism evidence="12 13">
    <name type="scientific">Romeriopsis navalis LEGE 11480</name>
    <dbReference type="NCBI Taxonomy" id="2777977"/>
    <lineage>
        <taxon>Bacteria</taxon>
        <taxon>Bacillati</taxon>
        <taxon>Cyanobacteriota</taxon>
        <taxon>Cyanophyceae</taxon>
        <taxon>Leptolyngbyales</taxon>
        <taxon>Leptolyngbyaceae</taxon>
        <taxon>Romeriopsis</taxon>
        <taxon>Romeriopsis navalis</taxon>
    </lineage>
</organism>
<dbReference type="Pfam" id="PF02578">
    <property type="entry name" value="Cu-oxidase_4"/>
    <property type="match status" value="1"/>
</dbReference>
<dbReference type="NCBIfam" id="TIGR00726">
    <property type="entry name" value="peptidoglycan editing factor PgeF"/>
    <property type="match status" value="1"/>
</dbReference>
<evidence type="ECO:0000256" key="5">
    <source>
        <dbReference type="ARBA" id="ARBA00022723"/>
    </source>
</evidence>
<comment type="caution">
    <text evidence="12">The sequence shown here is derived from an EMBL/GenBank/DDBJ whole genome shotgun (WGS) entry which is preliminary data.</text>
</comment>
<evidence type="ECO:0000256" key="2">
    <source>
        <dbReference type="ARBA" id="ARBA00003215"/>
    </source>
</evidence>
<comment type="catalytic activity">
    <reaction evidence="8">
        <text>adenosine + H2O + H(+) = inosine + NH4(+)</text>
        <dbReference type="Rhea" id="RHEA:24408"/>
        <dbReference type="ChEBI" id="CHEBI:15377"/>
        <dbReference type="ChEBI" id="CHEBI:15378"/>
        <dbReference type="ChEBI" id="CHEBI:16335"/>
        <dbReference type="ChEBI" id="CHEBI:17596"/>
        <dbReference type="ChEBI" id="CHEBI:28938"/>
        <dbReference type="EC" id="3.5.4.4"/>
    </reaction>
    <physiologicalReaction direction="left-to-right" evidence="8">
        <dbReference type="Rhea" id="RHEA:24409"/>
    </physiologicalReaction>
</comment>
<dbReference type="CDD" id="cd16833">
    <property type="entry name" value="YfiH"/>
    <property type="match status" value="1"/>
</dbReference>
<evidence type="ECO:0000256" key="3">
    <source>
        <dbReference type="ARBA" id="ARBA00007353"/>
    </source>
</evidence>
<keyword evidence="6" id="KW-0378">Hydrolase</keyword>
<accession>A0A928VMC8</accession>
<dbReference type="GO" id="GO:0005507">
    <property type="term" value="F:copper ion binding"/>
    <property type="evidence" value="ECO:0007669"/>
    <property type="project" value="TreeGrafter"/>
</dbReference>
<dbReference type="RefSeq" id="WP_264323316.1">
    <property type="nucleotide sequence ID" value="NZ_JADEXQ010000004.1"/>
</dbReference>
<sequence>MASWQWQTVGERPYLTCALLADWQHGFFTQQFAPLNPFEITAMLYPQAAAYRAKQVHGNLVLCPSSLPLPVNNDNLMDGDGMMSEASQQAVWVCTADCTPVLIGDVATGQVAAVHAGWRGTAQKIVPVAIAQMQAQGSQLADLRVAMGPAILGSAYQVDHAVAIATAATIMPNGLDLSPETVIQQLLALDNSPVQPDPLAGKVRLDVRQVNRLQLEQLGLTAEQVAIAPHCTNADPVNFFSHRRAPLRKAQWSGIVSKTVA</sequence>
<dbReference type="GO" id="GO:0017061">
    <property type="term" value="F:S-methyl-5-thioadenosine phosphorylase activity"/>
    <property type="evidence" value="ECO:0007669"/>
    <property type="project" value="UniProtKB-EC"/>
</dbReference>
<evidence type="ECO:0000256" key="10">
    <source>
        <dbReference type="ARBA" id="ARBA00049893"/>
    </source>
</evidence>
<keyword evidence="5" id="KW-0479">Metal-binding</keyword>
<protein>
    <recommendedName>
        <fullName evidence="11">Purine nucleoside phosphorylase</fullName>
    </recommendedName>
</protein>
<evidence type="ECO:0000256" key="7">
    <source>
        <dbReference type="ARBA" id="ARBA00022833"/>
    </source>
</evidence>